<dbReference type="PANTHER" id="PTHR43415">
    <property type="entry name" value="SPERMIDINE N(1)-ACETYLTRANSFERASE"/>
    <property type="match status" value="1"/>
</dbReference>
<protein>
    <submittedName>
        <fullName evidence="2">UDP-4-amino-4, 6-dideoxy-N-acetyl-beta-L-altrosamine N-acetyltransferase</fullName>
        <ecNumber evidence="2">2.3.1.202</ecNumber>
    </submittedName>
</protein>
<dbReference type="EMBL" id="JDVG02000086">
    <property type="protein sequence ID" value="KFB74172.1"/>
    <property type="molecule type" value="Genomic_DNA"/>
</dbReference>
<dbReference type="Pfam" id="PF13302">
    <property type="entry name" value="Acetyltransf_3"/>
    <property type="match status" value="1"/>
</dbReference>
<dbReference type="GO" id="GO:0016747">
    <property type="term" value="F:acyltransferase activity, transferring groups other than amino-acyl groups"/>
    <property type="evidence" value="ECO:0007669"/>
    <property type="project" value="InterPro"/>
</dbReference>
<dbReference type="EC" id="2.3.1.202" evidence="2"/>
<dbReference type="Gene3D" id="3.40.630.30">
    <property type="match status" value="1"/>
</dbReference>
<organism evidence="2 3">
    <name type="scientific">Candidatus Accumulibacter phosphatis</name>
    <dbReference type="NCBI Taxonomy" id="327160"/>
    <lineage>
        <taxon>Bacteria</taxon>
        <taxon>Pseudomonadati</taxon>
        <taxon>Pseudomonadota</taxon>
        <taxon>Betaproteobacteria</taxon>
        <taxon>Candidatus Accumulibacter</taxon>
    </lineage>
</organism>
<dbReference type="InterPro" id="IPR000182">
    <property type="entry name" value="GNAT_dom"/>
</dbReference>
<keyword evidence="2" id="KW-0808">Transferase</keyword>
<dbReference type="NCBIfam" id="TIGR03585">
    <property type="entry name" value="PseH"/>
    <property type="match status" value="1"/>
</dbReference>
<evidence type="ECO:0000313" key="2">
    <source>
        <dbReference type="EMBL" id="KFB74172.1"/>
    </source>
</evidence>
<reference evidence="2 3" key="1">
    <citation type="submission" date="2014-02" db="EMBL/GenBank/DDBJ databases">
        <title>Expanding our view of genomic diversity in Candidatus Accumulibacter clades.</title>
        <authorList>
            <person name="Skennerton C.T."/>
            <person name="Barr J.J."/>
            <person name="Slater F.R."/>
            <person name="Bond P.L."/>
            <person name="Tyson G.W."/>
        </authorList>
    </citation>
    <scope>NUCLEOTIDE SEQUENCE [LARGE SCALE GENOMIC DNA]</scope>
    <source>
        <strain evidence="3">BA-91</strain>
    </source>
</reference>
<dbReference type="InterPro" id="IPR016181">
    <property type="entry name" value="Acyl_CoA_acyltransferase"/>
</dbReference>
<dbReference type="PANTHER" id="PTHR43415:SF3">
    <property type="entry name" value="GNAT-FAMILY ACETYLTRANSFERASE"/>
    <property type="match status" value="1"/>
</dbReference>
<evidence type="ECO:0000313" key="3">
    <source>
        <dbReference type="Proteomes" id="UP000020077"/>
    </source>
</evidence>
<proteinExistence type="predicted"/>
<dbReference type="AlphaFoldDB" id="A0A080LZ04"/>
<accession>A0A080LZ04</accession>
<sequence length="191" mass="22812">MVTRVFFNHSDYALTALDDQDKDLILRWRNSESIRHYMYDTRIITPEMHDEWFRRELKNEKSRHFMFKEKGRSVGFVSFTDINARDRRCAWAYNLSDERDSLQKGLGAVMEYFAIEHVFEKMPIEKLCCEVLDFNTAVVRLHQRFGFIKEGFLQKHIYRDDGVFGVVVMALFREDWMKIKGDLNKTLFSAS</sequence>
<dbReference type="PROSITE" id="PS51186">
    <property type="entry name" value="GNAT"/>
    <property type="match status" value="1"/>
</dbReference>
<comment type="caution">
    <text evidence="2">The sequence shown here is derived from an EMBL/GenBank/DDBJ whole genome shotgun (WGS) entry which is preliminary data.</text>
</comment>
<dbReference type="InterPro" id="IPR020036">
    <property type="entry name" value="PseH"/>
</dbReference>
<dbReference type="SUPFAM" id="SSF55729">
    <property type="entry name" value="Acyl-CoA N-acyltransferases (Nat)"/>
    <property type="match status" value="1"/>
</dbReference>
<gene>
    <name evidence="2" type="primary">pseH</name>
    <name evidence="2" type="ORF">AW09_000541</name>
</gene>
<name>A0A080LZ04_9PROT</name>
<keyword evidence="2" id="KW-0012">Acyltransferase</keyword>
<feature type="domain" description="N-acetyltransferase" evidence="1">
    <location>
        <begin position="12"/>
        <end position="174"/>
    </location>
</feature>
<evidence type="ECO:0000259" key="1">
    <source>
        <dbReference type="PROSITE" id="PS51186"/>
    </source>
</evidence>
<dbReference type="Proteomes" id="UP000020077">
    <property type="component" value="Unassembled WGS sequence"/>
</dbReference>